<evidence type="ECO:0000256" key="2">
    <source>
        <dbReference type="SAM" id="Phobius"/>
    </source>
</evidence>
<organism evidence="3 4">
    <name type="scientific">Thermanaerothrix solaris</name>
    <dbReference type="NCBI Taxonomy" id="3058434"/>
    <lineage>
        <taxon>Bacteria</taxon>
        <taxon>Bacillati</taxon>
        <taxon>Chloroflexota</taxon>
        <taxon>Anaerolineae</taxon>
        <taxon>Anaerolineales</taxon>
        <taxon>Anaerolineaceae</taxon>
        <taxon>Thermanaerothrix</taxon>
    </lineage>
</organism>
<dbReference type="InterPro" id="IPR019734">
    <property type="entry name" value="TPR_rpt"/>
</dbReference>
<dbReference type="PANTHER" id="PTHR12558:SF13">
    <property type="entry name" value="CELL DIVISION CYCLE PROTEIN 27 HOMOLOG"/>
    <property type="match status" value="1"/>
</dbReference>
<evidence type="ECO:0000256" key="1">
    <source>
        <dbReference type="PROSITE-ProRule" id="PRU00339"/>
    </source>
</evidence>
<dbReference type="SUPFAM" id="SSF48452">
    <property type="entry name" value="TPR-like"/>
    <property type="match status" value="2"/>
</dbReference>
<dbReference type="Pfam" id="PF14559">
    <property type="entry name" value="TPR_19"/>
    <property type="match status" value="1"/>
</dbReference>
<gene>
    <name evidence="3" type="ORF">QYE77_03565</name>
</gene>
<dbReference type="PANTHER" id="PTHR12558">
    <property type="entry name" value="CELL DIVISION CYCLE 16,23,27"/>
    <property type="match status" value="1"/>
</dbReference>
<keyword evidence="2" id="KW-0812">Transmembrane</keyword>
<protein>
    <submittedName>
        <fullName evidence="3">Tetratricopeptide repeat protein</fullName>
    </submittedName>
</protein>
<sequence length="493" mass="56720">MNSERIPGLSLKPLWFRRFWKRYATWFENALFLLIFFVVMGINLWPRPWETDHLMGQGQLAQARGDKSQALSAWLRLEEYLSDHPEIWRRIGLLAYETGDYHLAIKALTRLADFTTLSVDIQQKLAEAYWQTGNVESAIQIWLDLIGNAQLSVGERHALVARLRSVDLNLAREGLRRWLDQFPAEPQALLLAVRFFALSDPSLALRCMQTLDATGEQTPAIDPSLRVALLEFQQYPDEVASLVHLGQALGRGGDWDLAEEAFMQVVTRQPKYAEGWVLLSEARQQLGKGGENELRMAFKLAPNSEAVRAAWGLYWRRLGHPERALYFYRGLAQQFPREPRWQVEVAETYAALGNIALAVAYYERAVALAPQDAYYWRLYARFALTYGLDVQTYALPAAQRALELEPNNPEALDLMGWISFLLGDAAQGERFLHQALARDANYWSARLHQAQIWLWQEKWESAYEALVQVATQTNNPELAAQAQRLLERYYRYR</sequence>
<dbReference type="SMART" id="SM00028">
    <property type="entry name" value="TPR"/>
    <property type="match status" value="7"/>
</dbReference>
<feature type="repeat" description="TPR" evidence="1">
    <location>
        <begin position="239"/>
        <end position="272"/>
    </location>
</feature>
<dbReference type="Proteomes" id="UP001254165">
    <property type="component" value="Unassembled WGS sequence"/>
</dbReference>
<dbReference type="RefSeq" id="WP_315623985.1">
    <property type="nucleotide sequence ID" value="NZ_JAUHMF010000001.1"/>
</dbReference>
<evidence type="ECO:0000313" key="3">
    <source>
        <dbReference type="EMBL" id="MDT8897332.1"/>
    </source>
</evidence>
<dbReference type="EMBL" id="JAUHMF010000001">
    <property type="protein sequence ID" value="MDT8897332.1"/>
    <property type="molecule type" value="Genomic_DNA"/>
</dbReference>
<keyword evidence="2" id="KW-1133">Transmembrane helix</keyword>
<dbReference type="InterPro" id="IPR003107">
    <property type="entry name" value="HAT"/>
</dbReference>
<feature type="repeat" description="TPR" evidence="1">
    <location>
        <begin position="339"/>
        <end position="372"/>
    </location>
</feature>
<accession>A0ABU3NMZ1</accession>
<keyword evidence="1" id="KW-0802">TPR repeat</keyword>
<reference evidence="3 4" key="1">
    <citation type="submission" date="2023-07" db="EMBL/GenBank/DDBJ databases">
        <title>Novel species of Thermanaerothrix with wide hydrolytic capabilities.</title>
        <authorList>
            <person name="Zayulina K.S."/>
            <person name="Podosokorskaya O.A."/>
            <person name="Elcheninov A.G."/>
        </authorList>
    </citation>
    <scope>NUCLEOTIDE SEQUENCE [LARGE SCALE GENOMIC DNA]</scope>
    <source>
        <strain evidence="3 4">4228-RoL</strain>
    </source>
</reference>
<dbReference type="SMART" id="SM00386">
    <property type="entry name" value="HAT"/>
    <property type="match status" value="2"/>
</dbReference>
<keyword evidence="4" id="KW-1185">Reference proteome</keyword>
<dbReference type="Gene3D" id="1.25.40.10">
    <property type="entry name" value="Tetratricopeptide repeat domain"/>
    <property type="match status" value="3"/>
</dbReference>
<evidence type="ECO:0000313" key="4">
    <source>
        <dbReference type="Proteomes" id="UP001254165"/>
    </source>
</evidence>
<comment type="caution">
    <text evidence="3">The sequence shown here is derived from an EMBL/GenBank/DDBJ whole genome shotgun (WGS) entry which is preliminary data.</text>
</comment>
<name>A0ABU3NMZ1_9CHLR</name>
<feature type="transmembrane region" description="Helical" evidence="2">
    <location>
        <begin position="26"/>
        <end position="45"/>
    </location>
</feature>
<dbReference type="InterPro" id="IPR011990">
    <property type="entry name" value="TPR-like_helical_dom_sf"/>
</dbReference>
<keyword evidence="2" id="KW-0472">Membrane</keyword>
<dbReference type="Pfam" id="PF13432">
    <property type="entry name" value="TPR_16"/>
    <property type="match status" value="2"/>
</dbReference>
<proteinExistence type="predicted"/>
<dbReference type="PROSITE" id="PS50005">
    <property type="entry name" value="TPR"/>
    <property type="match status" value="2"/>
</dbReference>